<keyword evidence="2" id="KW-1185">Reference proteome</keyword>
<name>A0ABT5BVT4_9BACT</name>
<protein>
    <recommendedName>
        <fullName evidence="3">Carrier domain-containing protein</fullName>
    </recommendedName>
</protein>
<evidence type="ECO:0000313" key="1">
    <source>
        <dbReference type="EMBL" id="MDC0678251.1"/>
    </source>
</evidence>
<organism evidence="1 2">
    <name type="scientific">Sorangium atrum</name>
    <dbReference type="NCBI Taxonomy" id="2995308"/>
    <lineage>
        <taxon>Bacteria</taxon>
        <taxon>Pseudomonadati</taxon>
        <taxon>Myxococcota</taxon>
        <taxon>Polyangia</taxon>
        <taxon>Polyangiales</taxon>
        <taxon>Polyangiaceae</taxon>
        <taxon>Sorangium</taxon>
    </lineage>
</organism>
<reference evidence="1 2" key="1">
    <citation type="submission" date="2023-01" db="EMBL/GenBank/DDBJ databases">
        <title>Minimal conservation of predation-associated metabolite biosynthetic gene clusters underscores biosynthetic potential of Myxococcota including descriptions for ten novel species: Archangium lansinium sp. nov., Myxococcus landrumus sp. nov., Nannocystis bai.</title>
        <authorList>
            <person name="Ahearne A."/>
            <person name="Stevens C."/>
            <person name="Dowd S."/>
        </authorList>
    </citation>
    <scope>NUCLEOTIDE SEQUENCE [LARGE SCALE GENOMIC DNA]</scope>
    <source>
        <strain evidence="1 2">WIWO2</strain>
    </source>
</reference>
<sequence length="50" mass="5314">MGADLLALVRVLEELWTVDTGELEVGAKSLGGVLDAEAFAILVDEKRGGW</sequence>
<gene>
    <name evidence="1" type="ORF">POL72_10940</name>
</gene>
<dbReference type="EMBL" id="JAQNDK010000001">
    <property type="protein sequence ID" value="MDC0678251.1"/>
    <property type="molecule type" value="Genomic_DNA"/>
</dbReference>
<proteinExistence type="predicted"/>
<accession>A0ABT5BVT4</accession>
<evidence type="ECO:0000313" key="2">
    <source>
        <dbReference type="Proteomes" id="UP001217485"/>
    </source>
</evidence>
<evidence type="ECO:0008006" key="3">
    <source>
        <dbReference type="Google" id="ProtNLM"/>
    </source>
</evidence>
<dbReference type="Proteomes" id="UP001217485">
    <property type="component" value="Unassembled WGS sequence"/>
</dbReference>
<comment type="caution">
    <text evidence="1">The sequence shown here is derived from an EMBL/GenBank/DDBJ whole genome shotgun (WGS) entry which is preliminary data.</text>
</comment>